<comment type="caution">
    <text evidence="1">The sequence shown here is derived from an EMBL/GenBank/DDBJ whole genome shotgun (WGS) entry which is preliminary data.</text>
</comment>
<protein>
    <submittedName>
        <fullName evidence="1">Uncharacterized protein</fullName>
    </submittedName>
</protein>
<proteinExistence type="predicted"/>
<dbReference type="Proteomes" id="UP000594380">
    <property type="component" value="Unassembled WGS sequence"/>
</dbReference>
<sequence>MSQIHHRPPDMRSIRHFVLRRWHLKALSLFLNSFFASWKSSLSWNSSAIREDFETVNGCQFSSSPK</sequence>
<reference evidence="1 2" key="1">
    <citation type="submission" date="2020-02" db="EMBL/GenBank/DDBJ databases">
        <title>Paraburkholderia simonii sp. nov. and Paraburkholderia youngii sp. nov. Brazilian and Mexican Mimosa-associated rhizobia.</title>
        <authorList>
            <person name="Mavima L."/>
            <person name="Beukes C.W."/>
            <person name="Chan W.Y."/>
            <person name="Palmer M."/>
            <person name="De Meyer S.E."/>
            <person name="James E.K."/>
            <person name="Venter S.N."/>
            <person name="Steenkamp E.T."/>
        </authorList>
    </citation>
    <scope>NUCLEOTIDE SEQUENCE [LARGE SCALE GENOMIC DNA]</scope>
    <source>
        <strain evidence="1 2">JPY169</strain>
    </source>
</reference>
<dbReference type="AlphaFoldDB" id="A0A7Y6JXK1"/>
<evidence type="ECO:0000313" key="1">
    <source>
        <dbReference type="EMBL" id="NUY00610.1"/>
    </source>
</evidence>
<name>A0A7Y6JXK1_9BURK</name>
<accession>A0A7Y6JXK1</accession>
<organism evidence="1 2">
    <name type="scientific">Paraburkholderia youngii</name>
    <dbReference type="NCBI Taxonomy" id="2782701"/>
    <lineage>
        <taxon>Bacteria</taxon>
        <taxon>Pseudomonadati</taxon>
        <taxon>Pseudomonadota</taxon>
        <taxon>Betaproteobacteria</taxon>
        <taxon>Burkholderiales</taxon>
        <taxon>Burkholderiaceae</taxon>
        <taxon>Paraburkholderia</taxon>
    </lineage>
</organism>
<dbReference type="EMBL" id="JAALDK010000001">
    <property type="protein sequence ID" value="NUY00610.1"/>
    <property type="molecule type" value="Genomic_DNA"/>
</dbReference>
<gene>
    <name evidence="1" type="ORF">G5S42_13065</name>
</gene>
<dbReference type="RefSeq" id="WP_176107102.1">
    <property type="nucleotide sequence ID" value="NZ_JBNDMR010000002.1"/>
</dbReference>
<evidence type="ECO:0000313" key="2">
    <source>
        <dbReference type="Proteomes" id="UP000594380"/>
    </source>
</evidence>